<evidence type="ECO:0000313" key="9">
    <source>
        <dbReference type="Proteomes" id="UP001185873"/>
    </source>
</evidence>
<evidence type="ECO:0000256" key="3">
    <source>
        <dbReference type="ARBA" id="ARBA00022793"/>
    </source>
</evidence>
<dbReference type="Gene3D" id="3.90.1150.10">
    <property type="entry name" value="Aspartate Aminotransferase, domain 1"/>
    <property type="match status" value="1"/>
</dbReference>
<dbReference type="InterPro" id="IPR002129">
    <property type="entry name" value="PyrdxlP-dep_de-COase"/>
</dbReference>
<evidence type="ECO:0000313" key="8">
    <source>
        <dbReference type="EMBL" id="MDV6300362.1"/>
    </source>
</evidence>
<evidence type="ECO:0000256" key="6">
    <source>
        <dbReference type="PIRSR" id="PIRSR602129-50"/>
    </source>
</evidence>
<dbReference type="AlphaFoldDB" id="A0AAE4QZP2"/>
<dbReference type="InterPro" id="IPR015422">
    <property type="entry name" value="PyrdxlP-dep_Trfase_small"/>
</dbReference>
<dbReference type="SUPFAM" id="SSF53383">
    <property type="entry name" value="PLP-dependent transferases"/>
    <property type="match status" value="1"/>
</dbReference>
<gene>
    <name evidence="8" type="ORF">R3P82_14735</name>
</gene>
<keyword evidence="4 6" id="KW-0663">Pyridoxal phosphate</keyword>
<keyword evidence="3" id="KW-0210">Decarboxylase</keyword>
<dbReference type="GO" id="GO:0005737">
    <property type="term" value="C:cytoplasm"/>
    <property type="evidence" value="ECO:0007669"/>
    <property type="project" value="TreeGrafter"/>
</dbReference>
<dbReference type="InterPro" id="IPR015424">
    <property type="entry name" value="PyrdxlP-dep_Trfase"/>
</dbReference>
<keyword evidence="5 7" id="KW-0456">Lyase</keyword>
<dbReference type="EMBL" id="JAWLKJ010000003">
    <property type="protein sequence ID" value="MDV6300362.1"/>
    <property type="molecule type" value="Genomic_DNA"/>
</dbReference>
<evidence type="ECO:0000256" key="4">
    <source>
        <dbReference type="ARBA" id="ARBA00022898"/>
    </source>
</evidence>
<organism evidence="8 9">
    <name type="scientific">Dietzia maris</name>
    <dbReference type="NCBI Taxonomy" id="37915"/>
    <lineage>
        <taxon>Bacteria</taxon>
        <taxon>Bacillati</taxon>
        <taxon>Actinomycetota</taxon>
        <taxon>Actinomycetes</taxon>
        <taxon>Mycobacteriales</taxon>
        <taxon>Dietziaceae</taxon>
        <taxon>Dietzia</taxon>
    </lineage>
</organism>
<dbReference type="InterPro" id="IPR015421">
    <property type="entry name" value="PyrdxlP-dep_Trfase_major"/>
</dbReference>
<evidence type="ECO:0000256" key="7">
    <source>
        <dbReference type="RuleBase" id="RU000382"/>
    </source>
</evidence>
<dbReference type="Pfam" id="PF00282">
    <property type="entry name" value="Pyridoxal_deC"/>
    <property type="match status" value="1"/>
</dbReference>
<proteinExistence type="inferred from homology"/>
<dbReference type="PANTHER" id="PTHR45677">
    <property type="entry name" value="GLUTAMATE DECARBOXYLASE-RELATED"/>
    <property type="match status" value="1"/>
</dbReference>
<reference evidence="8" key="1">
    <citation type="submission" date="2023-10" db="EMBL/GenBank/DDBJ databases">
        <title>Development of a sustainable strategy for remediation of hydrocarbon-contaminated territories based on the waste exchange concept.</title>
        <authorList>
            <person name="Krivoruchko A."/>
        </authorList>
    </citation>
    <scope>NUCLEOTIDE SEQUENCE</scope>
    <source>
        <strain evidence="8">IEGM 1175</strain>
    </source>
</reference>
<dbReference type="PANTHER" id="PTHR45677:SF8">
    <property type="entry name" value="CYSTEINE SULFINIC ACID DECARBOXYLASE"/>
    <property type="match status" value="1"/>
</dbReference>
<dbReference type="GO" id="GO:0019752">
    <property type="term" value="P:carboxylic acid metabolic process"/>
    <property type="evidence" value="ECO:0007669"/>
    <property type="project" value="InterPro"/>
</dbReference>
<comment type="cofactor">
    <cofactor evidence="1 6 7">
        <name>pyridoxal 5'-phosphate</name>
        <dbReference type="ChEBI" id="CHEBI:597326"/>
    </cofactor>
</comment>
<comment type="similarity">
    <text evidence="2 7">Belongs to the group II decarboxylase family.</text>
</comment>
<dbReference type="PRINTS" id="PR00800">
    <property type="entry name" value="YHDCRBOXLASE"/>
</dbReference>
<dbReference type="InterPro" id="IPR010977">
    <property type="entry name" value="Aromatic_deC"/>
</dbReference>
<dbReference type="GO" id="GO:0006520">
    <property type="term" value="P:amino acid metabolic process"/>
    <property type="evidence" value="ECO:0007669"/>
    <property type="project" value="InterPro"/>
</dbReference>
<accession>A0AAE4QZP2</accession>
<dbReference type="Gene3D" id="3.40.640.10">
    <property type="entry name" value="Type I PLP-dependent aspartate aminotransferase-like (Major domain)"/>
    <property type="match status" value="1"/>
</dbReference>
<feature type="modified residue" description="N6-(pyridoxal phosphate)lysine" evidence="6">
    <location>
        <position position="320"/>
    </location>
</feature>
<comment type="caution">
    <text evidence="8">The sequence shown here is derived from an EMBL/GenBank/DDBJ whole genome shotgun (WGS) entry which is preliminary data.</text>
</comment>
<name>A0AAE4QZP2_9ACTN</name>
<sequence>MSSRNREAHAAALAAATAEVSRYLDGRTTPRSSASPSTLAAQTAAVDLAAPLGTLDRALEEVRGLYLDHAVGYHHPRYLAHLNCPITIPAVAAEALATSVNTAVETWDQGTSACLIEQRLIDWVTGLIGFDASAFDACDLDASVLEATPRPDGVFTTGGTASNLQGLFTAREDRLARPAPGRRGAGRDADRGARLSRLRIVTGEHAHLSVVKAARLLGLSPDAVITLPGDGDRMDPATLDRTLSALADAGDEVAAVVALAGTTDHGAIDPLRAVGGICRRHDVWLHVDAAYGGGLLVSPTRRDLLDGIGLADSVTVDFHKTFFLPVAASALLLRDGSGFRHSTVSADYLNPADGDDHAVDKSLQTTRRFDALKLWMTLRVLGADGIGRLLDEAIDVAARIGRTIEADPELELVRRPALSTVLFRPRPAVTAPDRPVTDGALTDDEADALVRPVRDALFAEGRSLVASTVVDGRPCLKLTVLDPNLGDEDVAVVLTDVRDAARYLAEGIREATTAGVLT</sequence>
<dbReference type="GO" id="GO:0030170">
    <property type="term" value="F:pyridoxal phosphate binding"/>
    <property type="evidence" value="ECO:0007669"/>
    <property type="project" value="InterPro"/>
</dbReference>
<evidence type="ECO:0000256" key="5">
    <source>
        <dbReference type="ARBA" id="ARBA00023239"/>
    </source>
</evidence>
<dbReference type="GO" id="GO:0004058">
    <property type="term" value="F:aromatic-L-amino-acid decarboxylase activity"/>
    <property type="evidence" value="ECO:0007669"/>
    <property type="project" value="UniProtKB-ARBA"/>
</dbReference>
<evidence type="ECO:0000256" key="2">
    <source>
        <dbReference type="ARBA" id="ARBA00009533"/>
    </source>
</evidence>
<dbReference type="RefSeq" id="WP_317470841.1">
    <property type="nucleotide sequence ID" value="NZ_JAWLKJ010000003.1"/>
</dbReference>
<protein>
    <submittedName>
        <fullName evidence="8">Pyridoxal-dependent decarboxylase</fullName>
    </submittedName>
</protein>
<dbReference type="Proteomes" id="UP001185873">
    <property type="component" value="Unassembled WGS sequence"/>
</dbReference>
<evidence type="ECO:0000256" key="1">
    <source>
        <dbReference type="ARBA" id="ARBA00001933"/>
    </source>
</evidence>